<dbReference type="RefSeq" id="WP_203931433.1">
    <property type="nucleotide sequence ID" value="NZ_BOPH01000088.1"/>
</dbReference>
<name>A0A8J4EEC1_9ACTN</name>
<protein>
    <submittedName>
        <fullName evidence="1">Uncharacterized protein</fullName>
    </submittedName>
</protein>
<comment type="caution">
    <text evidence="1">The sequence shown here is derived from an EMBL/GenBank/DDBJ whole genome shotgun (WGS) entry which is preliminary data.</text>
</comment>
<evidence type="ECO:0000313" key="2">
    <source>
        <dbReference type="Proteomes" id="UP000635606"/>
    </source>
</evidence>
<dbReference type="EMBL" id="BOPH01000088">
    <property type="protein sequence ID" value="GIJ71576.1"/>
    <property type="molecule type" value="Genomic_DNA"/>
</dbReference>
<reference evidence="1" key="1">
    <citation type="submission" date="2021-01" db="EMBL/GenBank/DDBJ databases">
        <title>Whole genome shotgun sequence of Virgisporangium ochraceum NBRC 16418.</title>
        <authorList>
            <person name="Komaki H."/>
            <person name="Tamura T."/>
        </authorList>
    </citation>
    <scope>NUCLEOTIDE SEQUENCE</scope>
    <source>
        <strain evidence="1">NBRC 16418</strain>
    </source>
</reference>
<evidence type="ECO:0000313" key="1">
    <source>
        <dbReference type="EMBL" id="GIJ71576.1"/>
    </source>
</evidence>
<gene>
    <name evidence="1" type="ORF">Voc01_064930</name>
</gene>
<accession>A0A8J4EEC1</accession>
<organism evidence="1 2">
    <name type="scientific">Virgisporangium ochraceum</name>
    <dbReference type="NCBI Taxonomy" id="65505"/>
    <lineage>
        <taxon>Bacteria</taxon>
        <taxon>Bacillati</taxon>
        <taxon>Actinomycetota</taxon>
        <taxon>Actinomycetes</taxon>
        <taxon>Micromonosporales</taxon>
        <taxon>Micromonosporaceae</taxon>
        <taxon>Virgisporangium</taxon>
    </lineage>
</organism>
<dbReference type="Proteomes" id="UP000635606">
    <property type="component" value="Unassembled WGS sequence"/>
</dbReference>
<proteinExistence type="predicted"/>
<keyword evidence="2" id="KW-1185">Reference proteome</keyword>
<sequence length="139" mass="16131">MGRHSVISIRRPGSGPVVAADQLRSAIDDFREAQYCRRRAEECQRQWEAGRESEIDHVKELAHTGDRRFRGRNDRELTTIGTIRWAQSTQAQRLRRREERYTRRAMLDLAFARFLTHLQELSGEGVPPVTGRTEADDAR</sequence>
<dbReference type="AlphaFoldDB" id="A0A8J4EEC1"/>